<evidence type="ECO:0000256" key="11">
    <source>
        <dbReference type="PIRSR" id="PIRSR036565-2"/>
    </source>
</evidence>
<evidence type="ECO:0000256" key="3">
    <source>
        <dbReference type="ARBA" id="ARBA00007812"/>
    </source>
</evidence>
<feature type="domain" description="Thiamine pyrophosphate enzyme central" evidence="13">
    <location>
        <begin position="201"/>
        <end position="304"/>
    </location>
</feature>
<dbReference type="GO" id="GO:0005634">
    <property type="term" value="C:nucleus"/>
    <property type="evidence" value="ECO:0007669"/>
    <property type="project" value="TreeGrafter"/>
</dbReference>
<evidence type="ECO:0000256" key="10">
    <source>
        <dbReference type="ARBA" id="ARBA00023239"/>
    </source>
</evidence>
<evidence type="ECO:0000256" key="2">
    <source>
        <dbReference type="ARBA" id="ARBA00001964"/>
    </source>
</evidence>
<dbReference type="InterPro" id="IPR011766">
    <property type="entry name" value="TPP_enzyme_TPP-bd"/>
</dbReference>
<sequence length="577" mass="63536">MKTASVNVAEYLFRRLRQLDVTSIHGVPGDFNLTLLDYIEPAGLTWVGNANELNAGYAADGYARVKGIGSLVTTFGVGELSAVNAIAGAYAERAAVVHIVGIPSRATQESRLLVHHSFGDGEYGRFAEIHRHVTVAQTRLLDVRTIPDQIDSVLQQCLLHSRPVYIEVPVDLVDAPVSAAGLSRTLRLPTDQANASTSVAVAKILHKIYSAKQPLIIVDGEVRPMRVVNEVQEIVRATGWPTWATGYSKSLVDEGLANFHGVNKGSFEASTSRDFIKQADLILCFGPHFTSTNTFLFSSIPDPQVTVLFMDTEVRLGNETIRNCPVKPLVARLLQDLDLTKINKYDPYPDLHRDSLLSFSGLPSDGVIDQKNVWRLLGNFLRPGDILMAETGTAAYGARHIHLPSHSKYFGPITWLSIGYMLPAAQGAALAQKELMGTNQWSLIDNARTVLLMGDGSFQMTAQELSTMIRHDLNVVVFLINNDGYTIERCIHGLTQGYNDVPSWRYLEAPRFFGAPEDTFTRSAKNWGELEDALGSKALHDGKGLRMVEVLMGREDAPEGPLAQYLDKQQMRVNGRI</sequence>
<dbReference type="InterPro" id="IPR029061">
    <property type="entry name" value="THDP-binding"/>
</dbReference>
<keyword evidence="6 11" id="KW-0479">Metal-binding</keyword>
<accession>A0A0D2YFW8</accession>
<evidence type="ECO:0000256" key="12">
    <source>
        <dbReference type="RuleBase" id="RU362132"/>
    </source>
</evidence>
<dbReference type="InterPro" id="IPR012110">
    <property type="entry name" value="PDC/IPDC-like"/>
</dbReference>
<proteinExistence type="inferred from homology"/>
<evidence type="ECO:0000256" key="7">
    <source>
        <dbReference type="ARBA" id="ARBA00022793"/>
    </source>
</evidence>
<dbReference type="InterPro" id="IPR012001">
    <property type="entry name" value="Thiamin_PyroP_enz_TPP-bd_dom"/>
</dbReference>
<dbReference type="FunFam" id="3.40.50.970:FF:000024">
    <property type="entry name" value="Pyruvate decarboxylase isozyme"/>
    <property type="match status" value="1"/>
</dbReference>
<dbReference type="GO" id="GO:0030976">
    <property type="term" value="F:thiamine pyrophosphate binding"/>
    <property type="evidence" value="ECO:0007669"/>
    <property type="project" value="InterPro"/>
</dbReference>
<feature type="binding site" evidence="11">
    <location>
        <position position="455"/>
    </location>
    <ligand>
        <name>Mg(2+)</name>
        <dbReference type="ChEBI" id="CHEBI:18420"/>
    </ligand>
</feature>
<evidence type="ECO:0000256" key="4">
    <source>
        <dbReference type="ARBA" id="ARBA00013202"/>
    </source>
</evidence>
<dbReference type="Gene3D" id="3.40.50.970">
    <property type="match status" value="2"/>
</dbReference>
<dbReference type="CDD" id="cd07038">
    <property type="entry name" value="TPP_PYR_PDC_IPDC_like"/>
    <property type="match status" value="1"/>
</dbReference>
<dbReference type="Pfam" id="PF02776">
    <property type="entry name" value="TPP_enzyme_N"/>
    <property type="match status" value="1"/>
</dbReference>
<evidence type="ECO:0000256" key="9">
    <source>
        <dbReference type="ARBA" id="ARBA00023052"/>
    </source>
</evidence>
<gene>
    <name evidence="16" type="primary">28956284</name>
</gene>
<dbReference type="AlphaFoldDB" id="A0A0D2YFW8"/>
<evidence type="ECO:0000259" key="14">
    <source>
        <dbReference type="Pfam" id="PF02775"/>
    </source>
</evidence>
<dbReference type="Proteomes" id="UP000002489">
    <property type="component" value="Unassembled WGS sequence"/>
</dbReference>
<evidence type="ECO:0000259" key="15">
    <source>
        <dbReference type="Pfam" id="PF02776"/>
    </source>
</evidence>
<reference evidence="16" key="2">
    <citation type="submission" date="2025-08" db="UniProtKB">
        <authorList>
            <consortium name="EnsemblFungi"/>
        </authorList>
    </citation>
    <scope>IDENTIFICATION</scope>
    <source>
        <strain evidence="16">4287 / CBS 123668 / FGSC 9935 / NRRL 34936</strain>
    </source>
</reference>
<dbReference type="GO" id="GO:0005829">
    <property type="term" value="C:cytosol"/>
    <property type="evidence" value="ECO:0007669"/>
    <property type="project" value="TreeGrafter"/>
</dbReference>
<dbReference type="Pfam" id="PF00205">
    <property type="entry name" value="TPP_enzyme_M"/>
    <property type="match status" value="1"/>
</dbReference>
<reference evidence="17" key="1">
    <citation type="journal article" date="2012" name="Mol. Plant Microbe Interact.">
        <title>A highly conserved effector in Fusarium oxysporum is required for full virulence on Arabidopsis.</title>
        <authorList>
            <person name="Thatcher L.F."/>
            <person name="Gardiner D.M."/>
            <person name="Kazan K."/>
            <person name="Manners J."/>
        </authorList>
    </citation>
    <scope>NUCLEOTIDE SEQUENCE [LARGE SCALE GENOMIC DNA]</scope>
    <source>
        <strain evidence="17">Fo5176</strain>
    </source>
</reference>
<dbReference type="SUPFAM" id="SSF52518">
    <property type="entry name" value="Thiamin diphosphate-binding fold (THDP-binding)"/>
    <property type="match status" value="2"/>
</dbReference>
<evidence type="ECO:0000256" key="6">
    <source>
        <dbReference type="ARBA" id="ARBA00022723"/>
    </source>
</evidence>
<evidence type="ECO:0000259" key="13">
    <source>
        <dbReference type="Pfam" id="PF00205"/>
    </source>
</evidence>
<dbReference type="FunFam" id="3.40.50.970:FF:000019">
    <property type="entry name" value="Pyruvate decarboxylase isozyme"/>
    <property type="match status" value="1"/>
</dbReference>
<dbReference type="GO" id="GO:0004737">
    <property type="term" value="F:pyruvate decarboxylase activity"/>
    <property type="evidence" value="ECO:0007669"/>
    <property type="project" value="UniProtKB-EC"/>
</dbReference>
<keyword evidence="8 11" id="KW-0460">Magnesium</keyword>
<dbReference type="GO" id="GO:0000287">
    <property type="term" value="F:magnesium ion binding"/>
    <property type="evidence" value="ECO:0007669"/>
    <property type="project" value="InterPro"/>
</dbReference>
<dbReference type="Gene3D" id="3.40.50.1220">
    <property type="entry name" value="TPP-binding domain"/>
    <property type="match status" value="1"/>
</dbReference>
<dbReference type="Pfam" id="PF02775">
    <property type="entry name" value="TPP_enzyme_C"/>
    <property type="match status" value="1"/>
</dbReference>
<dbReference type="STRING" id="426428.A0A0D2YFW8"/>
<feature type="domain" description="Thiamine pyrophosphate enzyme N-terminal TPP-binding" evidence="15">
    <location>
        <begin position="7"/>
        <end position="115"/>
    </location>
</feature>
<dbReference type="GO" id="GO:0000949">
    <property type="term" value="P:aromatic amino acid family catabolic process to alcohol via Ehrlich pathway"/>
    <property type="evidence" value="ECO:0007669"/>
    <property type="project" value="TreeGrafter"/>
</dbReference>
<name>A0A0D2YFW8_FUSOF</name>
<dbReference type="PANTHER" id="PTHR43452:SF11">
    <property type="entry name" value="PYRUVATE DECARBOXYLASE"/>
    <property type="match status" value="1"/>
</dbReference>
<comment type="cofactor">
    <cofactor evidence="11">
        <name>Mg(2+)</name>
        <dbReference type="ChEBI" id="CHEBI:18420"/>
    </cofactor>
    <text evidence="11">Binds 1 Mg(2+) per subunit.</text>
</comment>
<evidence type="ECO:0000256" key="1">
    <source>
        <dbReference type="ARBA" id="ARBA00001041"/>
    </source>
</evidence>
<evidence type="ECO:0000256" key="8">
    <source>
        <dbReference type="ARBA" id="ARBA00022842"/>
    </source>
</evidence>
<evidence type="ECO:0000313" key="16">
    <source>
        <dbReference type="EnsemblFungi" id="FOXG_15206P0"/>
    </source>
</evidence>
<dbReference type="PANTHER" id="PTHR43452">
    <property type="entry name" value="PYRUVATE DECARBOXYLASE"/>
    <property type="match status" value="1"/>
</dbReference>
<keyword evidence="7" id="KW-0210">Decarboxylase</keyword>
<comment type="similarity">
    <text evidence="3 12">Belongs to the TPP enzyme family.</text>
</comment>
<comment type="catalytic activity">
    <reaction evidence="1">
        <text>a 2-oxocarboxylate + H(+) = an aldehyde + CO2</text>
        <dbReference type="Rhea" id="RHEA:11628"/>
        <dbReference type="ChEBI" id="CHEBI:15378"/>
        <dbReference type="ChEBI" id="CHEBI:16526"/>
        <dbReference type="ChEBI" id="CHEBI:17478"/>
        <dbReference type="ChEBI" id="CHEBI:35179"/>
        <dbReference type="EC" id="4.1.1.1"/>
    </reaction>
</comment>
<dbReference type="VEuPathDB" id="FungiDB:FOXG_15206"/>
<feature type="domain" description="Thiamine pyrophosphate enzyme TPP-binding" evidence="14">
    <location>
        <begin position="394"/>
        <end position="490"/>
    </location>
</feature>
<feature type="binding site" evidence="11">
    <location>
        <position position="484"/>
    </location>
    <ligand>
        <name>Mg(2+)</name>
        <dbReference type="ChEBI" id="CHEBI:18420"/>
    </ligand>
</feature>
<organism evidence="16 17">
    <name type="scientific">Fusarium oxysporum (strain Fo5176)</name>
    <name type="common">Fusarium vascular wilt</name>
    <dbReference type="NCBI Taxonomy" id="660025"/>
    <lineage>
        <taxon>Eukaryota</taxon>
        <taxon>Fungi</taxon>
        <taxon>Dikarya</taxon>
        <taxon>Ascomycota</taxon>
        <taxon>Pezizomycotina</taxon>
        <taxon>Sordariomycetes</taxon>
        <taxon>Hypocreomycetidae</taxon>
        <taxon>Hypocreales</taxon>
        <taxon>Nectriaceae</taxon>
        <taxon>Fusarium</taxon>
        <taxon>Fusarium oxysporum species complex</taxon>
    </lineage>
</organism>
<comment type="cofactor">
    <cofactor evidence="2">
        <name>thiamine diphosphate</name>
        <dbReference type="ChEBI" id="CHEBI:58937"/>
    </cofactor>
</comment>
<dbReference type="PIRSF" id="PIRSF036565">
    <property type="entry name" value="Pyruvt_ip_decrb"/>
    <property type="match status" value="1"/>
</dbReference>
<dbReference type="InterPro" id="IPR012000">
    <property type="entry name" value="Thiamin_PyroP_enz_cen_dom"/>
</dbReference>
<dbReference type="InterPro" id="IPR047214">
    <property type="entry name" value="TPP_PDC_IPDC"/>
</dbReference>
<feature type="binding site" evidence="11">
    <location>
        <position position="482"/>
    </location>
    <ligand>
        <name>Mg(2+)</name>
        <dbReference type="ChEBI" id="CHEBI:18420"/>
    </ligand>
</feature>
<keyword evidence="9 12" id="KW-0786">Thiamine pyrophosphate</keyword>
<dbReference type="InterPro" id="IPR029035">
    <property type="entry name" value="DHS-like_NAD/FAD-binding_dom"/>
</dbReference>
<dbReference type="EnsemblFungi" id="FOXG_15206T0">
    <property type="protein sequence ID" value="FOXG_15206P0"/>
    <property type="gene ID" value="FOXG_15206"/>
</dbReference>
<dbReference type="InterPro" id="IPR047213">
    <property type="entry name" value="TPP_PYR_PDC_IPDC-like"/>
</dbReference>
<dbReference type="SUPFAM" id="SSF52467">
    <property type="entry name" value="DHS-like NAD/FAD-binding domain"/>
    <property type="match status" value="1"/>
</dbReference>
<dbReference type="EC" id="4.1.1.1" evidence="4"/>
<protein>
    <recommendedName>
        <fullName evidence="5">Pyruvate decarboxylase</fullName>
        <ecNumber evidence="4">4.1.1.1</ecNumber>
    </recommendedName>
</protein>
<evidence type="ECO:0000256" key="5">
    <source>
        <dbReference type="ARBA" id="ARBA00014422"/>
    </source>
</evidence>
<keyword evidence="10" id="KW-0456">Lyase</keyword>
<evidence type="ECO:0000313" key="17">
    <source>
        <dbReference type="Proteomes" id="UP000002489"/>
    </source>
</evidence>
<dbReference type="CDD" id="cd02005">
    <property type="entry name" value="TPP_PDC_IPDC"/>
    <property type="match status" value="1"/>
</dbReference>